<feature type="domain" description="Helix-turn-helix" evidence="2">
    <location>
        <begin position="23"/>
        <end position="72"/>
    </location>
</feature>
<dbReference type="GO" id="GO:0003677">
    <property type="term" value="F:DNA binding"/>
    <property type="evidence" value="ECO:0007669"/>
    <property type="project" value="UniProtKB-KW"/>
</dbReference>
<dbReference type="Proteomes" id="UP001234880">
    <property type="component" value="Unassembled WGS sequence"/>
</dbReference>
<name>A0ABT9KK63_9ACTN</name>
<dbReference type="Pfam" id="PF12728">
    <property type="entry name" value="HTH_17"/>
    <property type="match status" value="1"/>
</dbReference>
<evidence type="ECO:0000313" key="3">
    <source>
        <dbReference type="EMBL" id="MDP9608806.1"/>
    </source>
</evidence>
<sequence length="77" mass="8688">MSHSRRRTSAASTAAKSSSQKLKLPEVLAEIKMSRSAFYRMKARGKAPKCIKLPNGQIRVRRVDLDAWWEANEEASV</sequence>
<keyword evidence="4" id="KW-1185">Reference proteome</keyword>
<proteinExistence type="predicted"/>
<gene>
    <name evidence="3" type="ORF">JOF35_001083</name>
</gene>
<evidence type="ECO:0000313" key="4">
    <source>
        <dbReference type="Proteomes" id="UP001234880"/>
    </source>
</evidence>
<feature type="region of interest" description="Disordered" evidence="1">
    <location>
        <begin position="1"/>
        <end position="20"/>
    </location>
</feature>
<organism evidence="3 4">
    <name type="scientific">Streptomyces demainii</name>
    <dbReference type="NCBI Taxonomy" id="588122"/>
    <lineage>
        <taxon>Bacteria</taxon>
        <taxon>Bacillati</taxon>
        <taxon>Actinomycetota</taxon>
        <taxon>Actinomycetes</taxon>
        <taxon>Kitasatosporales</taxon>
        <taxon>Streptomycetaceae</taxon>
        <taxon>Streptomyces</taxon>
    </lineage>
</organism>
<accession>A0ABT9KK63</accession>
<dbReference type="InterPro" id="IPR041657">
    <property type="entry name" value="HTH_17"/>
</dbReference>
<feature type="compositionally biased region" description="Low complexity" evidence="1">
    <location>
        <begin position="9"/>
        <end position="19"/>
    </location>
</feature>
<dbReference type="RefSeq" id="WP_307110153.1">
    <property type="nucleotide sequence ID" value="NZ_JAURUE010000001.1"/>
</dbReference>
<comment type="caution">
    <text evidence="3">The sequence shown here is derived from an EMBL/GenBank/DDBJ whole genome shotgun (WGS) entry which is preliminary data.</text>
</comment>
<dbReference type="EMBL" id="JAURUE010000001">
    <property type="protein sequence ID" value="MDP9608806.1"/>
    <property type="molecule type" value="Genomic_DNA"/>
</dbReference>
<reference evidence="3 4" key="1">
    <citation type="submission" date="2023-07" db="EMBL/GenBank/DDBJ databases">
        <title>Sequencing the genomes of 1000 actinobacteria strains.</title>
        <authorList>
            <person name="Klenk H.-P."/>
        </authorList>
    </citation>
    <scope>NUCLEOTIDE SEQUENCE [LARGE SCALE GENOMIC DNA]</scope>
    <source>
        <strain evidence="3 4">DSM 41600</strain>
    </source>
</reference>
<evidence type="ECO:0000259" key="2">
    <source>
        <dbReference type="Pfam" id="PF12728"/>
    </source>
</evidence>
<evidence type="ECO:0000256" key="1">
    <source>
        <dbReference type="SAM" id="MobiDB-lite"/>
    </source>
</evidence>
<protein>
    <submittedName>
        <fullName evidence="3">DNA-binding transcriptional regulator AlpA</fullName>
    </submittedName>
</protein>
<keyword evidence="3" id="KW-0238">DNA-binding</keyword>